<evidence type="ECO:0000313" key="2">
    <source>
        <dbReference type="EMBL" id="KAF7266826.1"/>
    </source>
</evidence>
<evidence type="ECO:0000313" key="3">
    <source>
        <dbReference type="Proteomes" id="UP000625711"/>
    </source>
</evidence>
<protein>
    <submittedName>
        <fullName evidence="2">Uncharacterized protein</fullName>
    </submittedName>
</protein>
<feature type="region of interest" description="Disordered" evidence="1">
    <location>
        <begin position="1"/>
        <end position="32"/>
    </location>
</feature>
<dbReference type="AlphaFoldDB" id="A0A834HVC6"/>
<sequence>MQLPLPPARRADGSGAEGQDRARAAFSRGCSRQPANGVMHRIQVAPAEAGERLKIENIPGESMGKRPGDDVAMCGVERAENVIMERGYAFNGYSGKRALKIYSVKHL</sequence>
<organism evidence="2 3">
    <name type="scientific">Rhynchophorus ferrugineus</name>
    <name type="common">Red palm weevil</name>
    <name type="synonym">Curculio ferrugineus</name>
    <dbReference type="NCBI Taxonomy" id="354439"/>
    <lineage>
        <taxon>Eukaryota</taxon>
        <taxon>Metazoa</taxon>
        <taxon>Ecdysozoa</taxon>
        <taxon>Arthropoda</taxon>
        <taxon>Hexapoda</taxon>
        <taxon>Insecta</taxon>
        <taxon>Pterygota</taxon>
        <taxon>Neoptera</taxon>
        <taxon>Endopterygota</taxon>
        <taxon>Coleoptera</taxon>
        <taxon>Polyphaga</taxon>
        <taxon>Cucujiformia</taxon>
        <taxon>Curculionidae</taxon>
        <taxon>Dryophthorinae</taxon>
        <taxon>Rhynchophorus</taxon>
    </lineage>
</organism>
<dbReference type="EMBL" id="JAACXV010014493">
    <property type="protein sequence ID" value="KAF7266826.1"/>
    <property type="molecule type" value="Genomic_DNA"/>
</dbReference>
<proteinExistence type="predicted"/>
<evidence type="ECO:0000256" key="1">
    <source>
        <dbReference type="SAM" id="MobiDB-lite"/>
    </source>
</evidence>
<comment type="caution">
    <text evidence="2">The sequence shown here is derived from an EMBL/GenBank/DDBJ whole genome shotgun (WGS) entry which is preliminary data.</text>
</comment>
<dbReference type="Proteomes" id="UP000625711">
    <property type="component" value="Unassembled WGS sequence"/>
</dbReference>
<accession>A0A834HVC6</accession>
<name>A0A834HVC6_RHYFE</name>
<reference evidence="2" key="1">
    <citation type="submission" date="2020-08" db="EMBL/GenBank/DDBJ databases">
        <title>Genome sequencing and assembly of the red palm weevil Rhynchophorus ferrugineus.</title>
        <authorList>
            <person name="Dias G.B."/>
            <person name="Bergman C.M."/>
            <person name="Manee M."/>
        </authorList>
    </citation>
    <scope>NUCLEOTIDE SEQUENCE</scope>
    <source>
        <strain evidence="2">AA-2017</strain>
        <tissue evidence="2">Whole larva</tissue>
    </source>
</reference>
<gene>
    <name evidence="2" type="ORF">GWI33_019854</name>
</gene>
<keyword evidence="3" id="KW-1185">Reference proteome</keyword>